<dbReference type="InterPro" id="IPR001969">
    <property type="entry name" value="Aspartic_peptidase_AS"/>
</dbReference>
<evidence type="ECO:0000256" key="4">
    <source>
        <dbReference type="PIRSR" id="PIRSR601461-2"/>
    </source>
</evidence>
<dbReference type="InterPro" id="IPR033121">
    <property type="entry name" value="PEPTIDASE_A1"/>
</dbReference>
<dbReference type="Pfam" id="PF00026">
    <property type="entry name" value="Asp"/>
    <property type="match status" value="1"/>
</dbReference>
<dbReference type="GO" id="GO:0006508">
    <property type="term" value="P:proteolysis"/>
    <property type="evidence" value="ECO:0007669"/>
    <property type="project" value="UniProtKB-KW"/>
</dbReference>
<dbReference type="CDD" id="cd05471">
    <property type="entry name" value="pepsin_like"/>
    <property type="match status" value="1"/>
</dbReference>
<dbReference type="AlphaFoldDB" id="A0A9Q9EFI9"/>
<evidence type="ECO:0000256" key="5">
    <source>
        <dbReference type="RuleBase" id="RU000454"/>
    </source>
</evidence>
<name>A0A9Q9EFI9_9PEZI</name>
<dbReference type="PROSITE" id="PS00141">
    <property type="entry name" value="ASP_PROTEASE"/>
    <property type="match status" value="1"/>
</dbReference>
<evidence type="ECO:0000313" key="7">
    <source>
        <dbReference type="EMBL" id="USW47283.1"/>
    </source>
</evidence>
<feature type="active site" evidence="3">
    <location>
        <position position="114"/>
    </location>
</feature>
<reference evidence="7" key="1">
    <citation type="submission" date="2022-06" db="EMBL/GenBank/DDBJ databases">
        <title>Complete genome sequences of two strains of the flax pathogen Septoria linicola.</title>
        <authorList>
            <person name="Lapalu N."/>
            <person name="Simon A."/>
            <person name="Demenou B."/>
            <person name="Paumier D."/>
            <person name="Guillot M.-P."/>
            <person name="Gout L."/>
            <person name="Valade R."/>
        </authorList>
    </citation>
    <scope>NUCLEOTIDE SEQUENCE</scope>
    <source>
        <strain evidence="7">SE15195</strain>
    </source>
</reference>
<dbReference type="GO" id="GO:0004190">
    <property type="term" value="F:aspartic-type endopeptidase activity"/>
    <property type="evidence" value="ECO:0007669"/>
    <property type="project" value="UniProtKB-KW"/>
</dbReference>
<dbReference type="PRINTS" id="PR00792">
    <property type="entry name" value="PEPSIN"/>
</dbReference>
<proteinExistence type="inferred from homology"/>
<keyword evidence="5" id="KW-0378">Hydrolase</keyword>
<dbReference type="InterPro" id="IPR034164">
    <property type="entry name" value="Pepsin-like_dom"/>
</dbReference>
<dbReference type="InterPro" id="IPR001461">
    <property type="entry name" value="Aspartic_peptidase_A1"/>
</dbReference>
<keyword evidence="5" id="KW-0645">Protease</keyword>
<evidence type="ECO:0000259" key="6">
    <source>
        <dbReference type="PROSITE" id="PS51767"/>
    </source>
</evidence>
<dbReference type="InterPro" id="IPR021109">
    <property type="entry name" value="Peptidase_aspartic_dom_sf"/>
</dbReference>
<keyword evidence="4" id="KW-1015">Disulfide bond</keyword>
<keyword evidence="8" id="KW-1185">Reference proteome</keyword>
<sequence>MVLLLFVFAYAATALRLNGFQPTAISDRFTISRVPRARSNAIVRSRELQVTSNVVNLMQKDAMSLSSMYVQAMRGSRGISRVTNGSTPLIAVEGGQVFLADVTVGGEPFQVVIDTGSSDLWLAVSGFQCFDPVTRASLEQSLCEFGSPYDPSLSVSFTTVPNQNFNISYADGEYLNGGLGLDTFSMAGIEVPKQQFGVVDIAAWYGDGISSGLIGFAYRTLTSAYAGTDPRADVRGRPIPYTPLFVNMYEQQNVPAIFSIAIDRNTSTGGVLALGGIPDIQHSPTFVTTPIQGVRVNATSGRQVYEFYTIDIDGYAMSEDRSTRFNSYEYIDSMKTPLVRNGSDTVVDSGTSLCYVPDDVAEATAALFDPPAYFDFDQNAYFVNCESRAPVFGVGIAKKIFYVNPADLIIRIQNNVCVMGIQSNGGGLSILGGTWLKNVLAVFDVEGEQMRFAARQFYDLYAK</sequence>
<gene>
    <name evidence="7" type="ORF">Slin15195_G006020</name>
</gene>
<dbReference type="Gene3D" id="2.40.70.10">
    <property type="entry name" value="Acid Proteases"/>
    <property type="match status" value="2"/>
</dbReference>
<keyword evidence="2 5" id="KW-0064">Aspartyl protease</keyword>
<dbReference type="Proteomes" id="UP001056384">
    <property type="component" value="Chromosome 1"/>
</dbReference>
<dbReference type="PROSITE" id="PS51767">
    <property type="entry name" value="PEPTIDASE_A1"/>
    <property type="match status" value="1"/>
</dbReference>
<comment type="similarity">
    <text evidence="1 5">Belongs to the peptidase A1 family.</text>
</comment>
<feature type="domain" description="Peptidase A1" evidence="6">
    <location>
        <begin position="98"/>
        <end position="453"/>
    </location>
</feature>
<dbReference type="EMBL" id="CP099418">
    <property type="protein sequence ID" value="USW47283.1"/>
    <property type="molecule type" value="Genomic_DNA"/>
</dbReference>
<dbReference type="SUPFAM" id="SSF50630">
    <property type="entry name" value="Acid proteases"/>
    <property type="match status" value="1"/>
</dbReference>
<evidence type="ECO:0000256" key="3">
    <source>
        <dbReference type="PIRSR" id="PIRSR601461-1"/>
    </source>
</evidence>
<dbReference type="PANTHER" id="PTHR47966:SF47">
    <property type="entry name" value="ENDOPEPTIDASE, PUTATIVE (AFU_ORTHOLOGUE AFUA_3G01220)-RELATED"/>
    <property type="match status" value="1"/>
</dbReference>
<dbReference type="GO" id="GO:0000324">
    <property type="term" value="C:fungal-type vacuole"/>
    <property type="evidence" value="ECO:0007669"/>
    <property type="project" value="TreeGrafter"/>
</dbReference>
<accession>A0A9Q9EFI9</accession>
<evidence type="ECO:0000313" key="8">
    <source>
        <dbReference type="Proteomes" id="UP001056384"/>
    </source>
</evidence>
<evidence type="ECO:0000256" key="2">
    <source>
        <dbReference type="ARBA" id="ARBA00022750"/>
    </source>
</evidence>
<dbReference type="PANTHER" id="PTHR47966">
    <property type="entry name" value="BETA-SITE APP-CLEAVING ENZYME, ISOFORM A-RELATED"/>
    <property type="match status" value="1"/>
</dbReference>
<feature type="disulfide bond" evidence="4">
    <location>
        <begin position="385"/>
        <end position="417"/>
    </location>
</feature>
<protein>
    <submittedName>
        <fullName evidence="7">Aspartic peptidase A1 family, aspartic peptidase, active</fullName>
    </submittedName>
</protein>
<organism evidence="7 8">
    <name type="scientific">Septoria linicola</name>
    <dbReference type="NCBI Taxonomy" id="215465"/>
    <lineage>
        <taxon>Eukaryota</taxon>
        <taxon>Fungi</taxon>
        <taxon>Dikarya</taxon>
        <taxon>Ascomycota</taxon>
        <taxon>Pezizomycotina</taxon>
        <taxon>Dothideomycetes</taxon>
        <taxon>Dothideomycetidae</taxon>
        <taxon>Mycosphaerellales</taxon>
        <taxon>Mycosphaerellaceae</taxon>
        <taxon>Septoria</taxon>
    </lineage>
</organism>
<evidence type="ECO:0000256" key="1">
    <source>
        <dbReference type="ARBA" id="ARBA00007447"/>
    </source>
</evidence>
<feature type="active site" evidence="3">
    <location>
        <position position="348"/>
    </location>
</feature>